<dbReference type="SUPFAM" id="SSF52047">
    <property type="entry name" value="RNI-like"/>
    <property type="match status" value="1"/>
</dbReference>
<comment type="caution">
    <text evidence="2">The sequence shown here is derived from an EMBL/GenBank/DDBJ whole genome shotgun (WGS) entry which is preliminary data.</text>
</comment>
<evidence type="ECO:0000313" key="2">
    <source>
        <dbReference type="EMBL" id="KAF2068605.1"/>
    </source>
</evidence>
<feature type="compositionally biased region" description="Polar residues" evidence="1">
    <location>
        <begin position="335"/>
        <end position="352"/>
    </location>
</feature>
<sequence>METINQQILDNNFIFTNKVIIRHILSYSISNVKFEKNIHRLKHILSKLMLLSKHYLNDVLPLLDYPVVYIESIEELKIAHFFITNNIHIRLRFDPRVLNPHNITSAHKDLFIQIAPFVDVFSYTGHVQTLPFLGYTTNIKTIQMNNIPPLDNQPLSNNEIFPYIANLSNTTGLTGKQLFPKLKKFTYHTLSGIADFGVSSVNFIPPPIRDEIETLKLITSHSLTQLVYLNQMKNLSKLVLFICTMDFDELYEAIQDKTSLNTLYIYNQGRDSMDPLSRGLLLNKTLTSFTLIDNNTQYKAQEVADLLNENTSLVSLVLKLCKSQPPAPLGAKFSHNPTELPTKPNQSTTTPINNTTLKHFTFKATFKVLSNWATESNIESLKTNDIEYSLPFNHPHLKTLILETSNNNEIICKDFSQMFNLPKFLPNLKELGLIGGFGSLPTDSQEAFDFWNEFTNHLRNGVLCGLSKLSLQRLLMTYESLVNILVVVPFSSIRSLELIGGLGNGIMQNTSDKNLILKALSANEKLSSLVLRQFNFSPDIQSDILFTVLSRLQLTRFELMDGSVTLPDSLLDRLKQLIKSQKFLDTLHIPQFKNGLINPILYNQGINTKVQKILFV</sequence>
<name>A0A8J4PJF2_9MYCE</name>
<proteinExistence type="predicted"/>
<evidence type="ECO:0000256" key="1">
    <source>
        <dbReference type="SAM" id="MobiDB-lite"/>
    </source>
</evidence>
<keyword evidence="3" id="KW-1185">Reference proteome</keyword>
<protein>
    <submittedName>
        <fullName evidence="2">Uncharacterized protein</fullName>
    </submittedName>
</protein>
<evidence type="ECO:0000313" key="3">
    <source>
        <dbReference type="Proteomes" id="UP000695562"/>
    </source>
</evidence>
<organism evidence="2 3">
    <name type="scientific">Polysphondylium violaceum</name>
    <dbReference type="NCBI Taxonomy" id="133409"/>
    <lineage>
        <taxon>Eukaryota</taxon>
        <taxon>Amoebozoa</taxon>
        <taxon>Evosea</taxon>
        <taxon>Eumycetozoa</taxon>
        <taxon>Dictyostelia</taxon>
        <taxon>Dictyosteliales</taxon>
        <taxon>Dictyosteliaceae</taxon>
        <taxon>Polysphondylium</taxon>
    </lineage>
</organism>
<reference evidence="2" key="1">
    <citation type="submission" date="2020-01" db="EMBL/GenBank/DDBJ databases">
        <title>Development of genomics and gene disruption for Polysphondylium violaceum indicates a role for the polyketide synthase stlB in stalk morphogenesis.</title>
        <authorList>
            <person name="Narita B."/>
            <person name="Kawabe Y."/>
            <person name="Kin K."/>
            <person name="Saito T."/>
            <person name="Gibbs R."/>
            <person name="Kuspa A."/>
            <person name="Muzny D."/>
            <person name="Queller D."/>
            <person name="Richards S."/>
            <person name="Strassman J."/>
            <person name="Sucgang R."/>
            <person name="Worley K."/>
            <person name="Schaap P."/>
        </authorList>
    </citation>
    <scope>NUCLEOTIDE SEQUENCE</scope>
    <source>
        <strain evidence="2">QSvi11</strain>
    </source>
</reference>
<dbReference type="EMBL" id="AJWJ01000910">
    <property type="protein sequence ID" value="KAF2068605.1"/>
    <property type="molecule type" value="Genomic_DNA"/>
</dbReference>
<dbReference type="AlphaFoldDB" id="A0A8J4PJF2"/>
<accession>A0A8J4PJF2</accession>
<gene>
    <name evidence="2" type="ORF">CYY_010068</name>
</gene>
<feature type="region of interest" description="Disordered" evidence="1">
    <location>
        <begin position="331"/>
        <end position="352"/>
    </location>
</feature>
<dbReference type="Proteomes" id="UP000695562">
    <property type="component" value="Unassembled WGS sequence"/>
</dbReference>